<keyword evidence="2" id="KW-1185">Reference proteome</keyword>
<accession>A0A4Z2G6Z4</accession>
<dbReference type="EMBL" id="SRLO01000691">
    <property type="protein sequence ID" value="TNN48574.1"/>
    <property type="molecule type" value="Genomic_DNA"/>
</dbReference>
<protein>
    <submittedName>
        <fullName evidence="1">Uncharacterized protein</fullName>
    </submittedName>
</protein>
<gene>
    <name evidence="1" type="ORF">EYF80_041226</name>
</gene>
<name>A0A4Z2G6Z4_9TELE</name>
<comment type="caution">
    <text evidence="1">The sequence shown here is derived from an EMBL/GenBank/DDBJ whole genome shotgun (WGS) entry which is preliminary data.</text>
</comment>
<evidence type="ECO:0000313" key="2">
    <source>
        <dbReference type="Proteomes" id="UP000314294"/>
    </source>
</evidence>
<dbReference type="AlphaFoldDB" id="A0A4Z2G6Z4"/>
<evidence type="ECO:0000313" key="1">
    <source>
        <dbReference type="EMBL" id="TNN48574.1"/>
    </source>
</evidence>
<sequence>MGNEKKAPMVITRPPPPVSYKQCLVVGGGGIGRVIGPASSRCHDKSPRVVLPPLITARDKSKWAGINQMWGGRVARKVPRRTFFVLECRAFIIYPLQRDNVTALARWDNVSQQDDVQRVFECLEKRCMNSKYFVQQAQMEPQMEPQPVSVIVDGKFFSIVSQTPDGEVQAECEPHQQESW</sequence>
<organism evidence="1 2">
    <name type="scientific">Liparis tanakae</name>
    <name type="common">Tanaka's snailfish</name>
    <dbReference type="NCBI Taxonomy" id="230148"/>
    <lineage>
        <taxon>Eukaryota</taxon>
        <taxon>Metazoa</taxon>
        <taxon>Chordata</taxon>
        <taxon>Craniata</taxon>
        <taxon>Vertebrata</taxon>
        <taxon>Euteleostomi</taxon>
        <taxon>Actinopterygii</taxon>
        <taxon>Neopterygii</taxon>
        <taxon>Teleostei</taxon>
        <taxon>Neoteleostei</taxon>
        <taxon>Acanthomorphata</taxon>
        <taxon>Eupercaria</taxon>
        <taxon>Perciformes</taxon>
        <taxon>Cottioidei</taxon>
        <taxon>Cottales</taxon>
        <taxon>Liparidae</taxon>
        <taxon>Liparis</taxon>
    </lineage>
</organism>
<proteinExistence type="predicted"/>
<dbReference type="Proteomes" id="UP000314294">
    <property type="component" value="Unassembled WGS sequence"/>
</dbReference>
<reference evidence="1 2" key="1">
    <citation type="submission" date="2019-03" db="EMBL/GenBank/DDBJ databases">
        <title>First draft genome of Liparis tanakae, snailfish: a comprehensive survey of snailfish specific genes.</title>
        <authorList>
            <person name="Kim W."/>
            <person name="Song I."/>
            <person name="Jeong J.-H."/>
            <person name="Kim D."/>
            <person name="Kim S."/>
            <person name="Ryu S."/>
            <person name="Song J.Y."/>
            <person name="Lee S.K."/>
        </authorList>
    </citation>
    <scope>NUCLEOTIDE SEQUENCE [LARGE SCALE GENOMIC DNA]</scope>
    <source>
        <tissue evidence="1">Muscle</tissue>
    </source>
</reference>